<comment type="caution">
    <text evidence="3">The sequence shown here is derived from an EMBL/GenBank/DDBJ whole genome shotgun (WGS) entry which is preliminary data.</text>
</comment>
<sequence>MQLSDYYRKWKVKLPQRQQYPQFGDSLYYFVNGDNKAPVILIVPFRPTGSDTAIGYYERKKSTPGPVIATPRTPLLTVHGNVMYDLFYQSNVDTPYVQKDVYQHTVQTSLVLTYKDRYPLRINFTTRMGNSSLFRNLTDFNLQFTSRDFKNAMLQRAKGWDAGKYAQLEELEKLRAQMEAKQQEINRLKGWKADPALLQRMVEARERAYYGRIKDSLAALNKPDMEVPDLNIGKRGLGKMELPDDMKDKGGSEKEKADSAVKKLTNSYEGAERKLDSLQGEMAKLQALYKKQEDIYNTRKGALADILIRSKNNKELAENLKAANLPDTMLPKGYKHLLAIRSVGIGRTLVNYSELTAKDISILGVQAEYNPSYYVAFATGRVDYRFRDFLFNENRSRQYLTLMRAGLGMRDGNNLIVTYYTGKKQVYNFNTAPGGSTNAGNLEQRIMGFSLEGRWQLNENNYIIGEAAKSSLPTYARSGEDHSSALGSVFKLDDHSNEAYSVKASSFWPQTGTKINGMYKMMGANFQSFSLFTTGSSQTAWSIRVDQPFFKQQLTISGSIKKNDFTTNYQQTNYQSNTVFKSIQATFRRKKWPVITVGYYPSSQITKLSDNSYSENLFYNLVGTASHFYTYRGIMMSTVFSYTQFYNKQTDSNFLYFNSKNMMLNQTLFVGKFTINGGGSFATNPEYNLYGADGNVQYKMRTWLEIGGGMKYNFQTVYDLTQIGYSGNARVIIPLLGEIAVMAEKAFIPGMEKRLVSSNNGRLTYTKTF</sequence>
<proteinExistence type="predicted"/>
<name>A0A2P8FX57_9BACT</name>
<evidence type="ECO:0000256" key="1">
    <source>
        <dbReference type="SAM" id="Coils"/>
    </source>
</evidence>
<dbReference type="OrthoDB" id="606679at2"/>
<accession>A0A2P8FX57</accession>
<dbReference type="EMBL" id="PYGK01000011">
    <property type="protein sequence ID" value="PSL26299.1"/>
    <property type="molecule type" value="Genomic_DNA"/>
</dbReference>
<evidence type="ECO:0000256" key="2">
    <source>
        <dbReference type="SAM" id="MobiDB-lite"/>
    </source>
</evidence>
<reference evidence="3 4" key="1">
    <citation type="submission" date="2018-03" db="EMBL/GenBank/DDBJ databases">
        <title>Genomic Encyclopedia of Archaeal and Bacterial Type Strains, Phase II (KMG-II): from individual species to whole genera.</title>
        <authorList>
            <person name="Goeker M."/>
        </authorList>
    </citation>
    <scope>NUCLEOTIDE SEQUENCE [LARGE SCALE GENOMIC DNA]</scope>
    <source>
        <strain evidence="3 4">DSM 18107</strain>
    </source>
</reference>
<protein>
    <submittedName>
        <fullName evidence="3">Uncharacterized protein</fullName>
    </submittedName>
</protein>
<keyword evidence="4" id="KW-1185">Reference proteome</keyword>
<feature type="compositionally biased region" description="Basic and acidic residues" evidence="2">
    <location>
        <begin position="241"/>
        <end position="259"/>
    </location>
</feature>
<keyword evidence="1" id="KW-0175">Coiled coil</keyword>
<dbReference type="RefSeq" id="WP_106604266.1">
    <property type="nucleotide sequence ID" value="NZ_PYGK01000011.1"/>
</dbReference>
<evidence type="ECO:0000313" key="3">
    <source>
        <dbReference type="EMBL" id="PSL26299.1"/>
    </source>
</evidence>
<dbReference type="AlphaFoldDB" id="A0A2P8FX57"/>
<feature type="coiled-coil region" evidence="1">
    <location>
        <begin position="164"/>
        <end position="191"/>
    </location>
</feature>
<gene>
    <name evidence="3" type="ORF">CLV42_11110</name>
</gene>
<organism evidence="3 4">
    <name type="scientific">Chitinophaga ginsengisoli</name>
    <dbReference type="NCBI Taxonomy" id="363837"/>
    <lineage>
        <taxon>Bacteria</taxon>
        <taxon>Pseudomonadati</taxon>
        <taxon>Bacteroidota</taxon>
        <taxon>Chitinophagia</taxon>
        <taxon>Chitinophagales</taxon>
        <taxon>Chitinophagaceae</taxon>
        <taxon>Chitinophaga</taxon>
    </lineage>
</organism>
<feature type="region of interest" description="Disordered" evidence="2">
    <location>
        <begin position="236"/>
        <end position="259"/>
    </location>
</feature>
<dbReference type="Proteomes" id="UP000240978">
    <property type="component" value="Unassembled WGS sequence"/>
</dbReference>
<evidence type="ECO:0000313" key="4">
    <source>
        <dbReference type="Proteomes" id="UP000240978"/>
    </source>
</evidence>